<feature type="transmembrane region" description="Helical" evidence="1">
    <location>
        <begin position="34"/>
        <end position="59"/>
    </location>
</feature>
<accession>A0A9X2C361</accession>
<dbReference type="Gene3D" id="3.40.50.1820">
    <property type="entry name" value="alpha/beta hydrolase"/>
    <property type="match status" value="1"/>
</dbReference>
<keyword evidence="1" id="KW-0472">Membrane</keyword>
<evidence type="ECO:0000313" key="4">
    <source>
        <dbReference type="Proteomes" id="UP001139353"/>
    </source>
</evidence>
<organism evidence="3 4">
    <name type="scientific">Scleromatobacter humisilvae</name>
    <dbReference type="NCBI Taxonomy" id="2897159"/>
    <lineage>
        <taxon>Bacteria</taxon>
        <taxon>Pseudomonadati</taxon>
        <taxon>Pseudomonadota</taxon>
        <taxon>Betaproteobacteria</taxon>
        <taxon>Burkholderiales</taxon>
        <taxon>Sphaerotilaceae</taxon>
        <taxon>Scleromatobacter</taxon>
    </lineage>
</organism>
<dbReference type="GO" id="GO:0016787">
    <property type="term" value="F:hydrolase activity"/>
    <property type="evidence" value="ECO:0007669"/>
    <property type="project" value="UniProtKB-KW"/>
</dbReference>
<dbReference type="PANTHER" id="PTHR37946">
    <property type="entry name" value="SLL1969 PROTEIN"/>
    <property type="match status" value="1"/>
</dbReference>
<sequence>MLARVARLLFVAWFALLAGLLVAARVTGWTPACWIALYALVLGHPTMLAIELLMARIVARRSAAPRARWIDMVRSVLGEWRESTAIFVWRMPWRSNAIEDHLPKTSRGLRGVVFIHGYICNRGLWNPWMRRLLKLDRAFVAVNLEPLFASLDDYVPQVERAVRRIEAATGLAPVIVAHSMGGLVARAWLRSRATHRRSDGTDEAARLITIGTPHRGTWLARLARTVNGRQMGVDSPWMTTLAGKEPPTLPGLITSWWSECDQVVYPPPTAVYPGSEAKQLRGVGHIAMTAREEVWNEIRRRIDY</sequence>
<evidence type="ECO:0000313" key="3">
    <source>
        <dbReference type="EMBL" id="MCK9689701.1"/>
    </source>
</evidence>
<comment type="caution">
    <text evidence="3">The sequence shown here is derived from an EMBL/GenBank/DDBJ whole genome shotgun (WGS) entry which is preliminary data.</text>
</comment>
<dbReference type="Proteomes" id="UP001139353">
    <property type="component" value="Unassembled WGS sequence"/>
</dbReference>
<gene>
    <name evidence="3" type="ORF">LPC04_28610</name>
</gene>
<dbReference type="InterPro" id="IPR000073">
    <property type="entry name" value="AB_hydrolase_1"/>
</dbReference>
<keyword evidence="4" id="KW-1185">Reference proteome</keyword>
<dbReference type="Pfam" id="PF12697">
    <property type="entry name" value="Abhydrolase_6"/>
    <property type="match status" value="1"/>
</dbReference>
<keyword evidence="1" id="KW-1133">Transmembrane helix</keyword>
<dbReference type="PANTHER" id="PTHR37946:SF1">
    <property type="entry name" value="SLL1969 PROTEIN"/>
    <property type="match status" value="1"/>
</dbReference>
<dbReference type="RefSeq" id="WP_275685751.1">
    <property type="nucleotide sequence ID" value="NZ_JAJLJH010000018.1"/>
</dbReference>
<proteinExistence type="predicted"/>
<keyword evidence="3" id="KW-0378">Hydrolase</keyword>
<dbReference type="SUPFAM" id="SSF53474">
    <property type="entry name" value="alpha/beta-Hydrolases"/>
    <property type="match status" value="1"/>
</dbReference>
<protein>
    <submittedName>
        <fullName evidence="3">Alpha/beta fold hydrolase</fullName>
    </submittedName>
</protein>
<dbReference type="EMBL" id="JAJLJH010000018">
    <property type="protein sequence ID" value="MCK9689701.1"/>
    <property type="molecule type" value="Genomic_DNA"/>
</dbReference>
<dbReference type="AlphaFoldDB" id="A0A9X2C361"/>
<evidence type="ECO:0000256" key="1">
    <source>
        <dbReference type="SAM" id="Phobius"/>
    </source>
</evidence>
<keyword evidence="1" id="KW-0812">Transmembrane</keyword>
<feature type="domain" description="AB hydrolase-1" evidence="2">
    <location>
        <begin position="112"/>
        <end position="238"/>
    </location>
</feature>
<name>A0A9X2C361_9BURK</name>
<dbReference type="InterPro" id="IPR029058">
    <property type="entry name" value="AB_hydrolase_fold"/>
</dbReference>
<evidence type="ECO:0000259" key="2">
    <source>
        <dbReference type="Pfam" id="PF12697"/>
    </source>
</evidence>
<reference evidence="3" key="1">
    <citation type="submission" date="2021-11" db="EMBL/GenBank/DDBJ databases">
        <title>BS-T2-15 a new species belonging to the Comamonadaceae family isolated from the soil of a French oak forest.</title>
        <authorList>
            <person name="Mieszkin S."/>
            <person name="Alain K."/>
        </authorList>
    </citation>
    <scope>NUCLEOTIDE SEQUENCE</scope>
    <source>
        <strain evidence="3">BS-T2-15</strain>
    </source>
</reference>